<dbReference type="Proteomes" id="UP000184123">
    <property type="component" value="Unassembled WGS sequence"/>
</dbReference>
<dbReference type="AlphaFoldDB" id="A0A1M7LTS2"/>
<dbReference type="STRING" id="44933.SAMN05660971_03933"/>
<protein>
    <submittedName>
        <fullName evidence="7">DNA-binding transcriptional regulator, LysR family</fullName>
    </submittedName>
    <submittedName>
        <fullName evidence="6">LysR family transcriptional regulator</fullName>
    </submittedName>
</protein>
<dbReference type="CDD" id="cd08414">
    <property type="entry name" value="PBP2_LTTR_aromatics_like"/>
    <property type="match status" value="1"/>
</dbReference>
<evidence type="ECO:0000313" key="6">
    <source>
        <dbReference type="EMBL" id="GEN26230.1"/>
    </source>
</evidence>
<dbReference type="Pfam" id="PF00126">
    <property type="entry name" value="HTH_1"/>
    <property type="match status" value="1"/>
</dbReference>
<dbReference type="PANTHER" id="PTHR30346">
    <property type="entry name" value="TRANSCRIPTIONAL DUAL REGULATOR HCAR-RELATED"/>
    <property type="match status" value="1"/>
</dbReference>
<evidence type="ECO:0000313" key="9">
    <source>
        <dbReference type="Proteomes" id="UP000321726"/>
    </source>
</evidence>
<evidence type="ECO:0000256" key="4">
    <source>
        <dbReference type="ARBA" id="ARBA00023163"/>
    </source>
</evidence>
<reference evidence="7 8" key="1">
    <citation type="submission" date="2016-11" db="EMBL/GenBank/DDBJ databases">
        <authorList>
            <person name="Jaros S."/>
            <person name="Januszkiewicz K."/>
            <person name="Wedrychowicz H."/>
        </authorList>
    </citation>
    <scope>NUCLEOTIDE SEQUENCE [LARGE SCALE GENOMIC DNA]</scope>
    <source>
        <strain evidence="7 8">DSM 4740</strain>
    </source>
</reference>
<dbReference type="EMBL" id="FRCA01000014">
    <property type="protein sequence ID" value="SHM81617.1"/>
    <property type="molecule type" value="Genomic_DNA"/>
</dbReference>
<organism evidence="7 8">
    <name type="scientific">Halomonas cupida</name>
    <dbReference type="NCBI Taxonomy" id="44933"/>
    <lineage>
        <taxon>Bacteria</taxon>
        <taxon>Pseudomonadati</taxon>
        <taxon>Pseudomonadota</taxon>
        <taxon>Gammaproteobacteria</taxon>
        <taxon>Oceanospirillales</taxon>
        <taxon>Halomonadaceae</taxon>
        <taxon>Halomonas</taxon>
    </lineage>
</organism>
<sequence>MEFRQLRYFLAIVDAGSVSAASRRIHIAQPALTRQMKLLEQDLETQLFERHSRGISLTMTGRALVEYAEELLGRHDELKGRLTALGRGMTGRLSLAVTVTHLWMPQVSALLRDFRQRYPSVAMEVAPLLSGPQLERLREGTLDAGLLYLDHDDSSEIASLKVRDDRLLLALPTDSHWVRHPPERLSQIEQTDFVWGFRHISPEYHDRVARHFRRLNFHPRVVQYGADNIAILSMVSAGLGITVVPDSACANPMPGVVFQRMEELEHCVMPLHLAWRADNDSPTVANLAALVRDHLSSASFEALPS</sequence>
<dbReference type="RefSeq" id="WP_073436918.1">
    <property type="nucleotide sequence ID" value="NZ_BJXU01000200.1"/>
</dbReference>
<dbReference type="InterPro" id="IPR005119">
    <property type="entry name" value="LysR_subst-bd"/>
</dbReference>
<evidence type="ECO:0000313" key="7">
    <source>
        <dbReference type="EMBL" id="SHM81617.1"/>
    </source>
</evidence>
<dbReference type="OrthoDB" id="646694at2"/>
<evidence type="ECO:0000256" key="2">
    <source>
        <dbReference type="ARBA" id="ARBA00023015"/>
    </source>
</evidence>
<feature type="domain" description="HTH lysR-type" evidence="5">
    <location>
        <begin position="1"/>
        <end position="58"/>
    </location>
</feature>
<dbReference type="InterPro" id="IPR000847">
    <property type="entry name" value="LysR_HTH_N"/>
</dbReference>
<dbReference type="Gene3D" id="3.40.190.10">
    <property type="entry name" value="Periplasmic binding protein-like II"/>
    <property type="match status" value="2"/>
</dbReference>
<evidence type="ECO:0000256" key="1">
    <source>
        <dbReference type="ARBA" id="ARBA00009437"/>
    </source>
</evidence>
<dbReference type="SUPFAM" id="SSF46785">
    <property type="entry name" value="Winged helix' DNA-binding domain"/>
    <property type="match status" value="1"/>
</dbReference>
<dbReference type="GO" id="GO:0003677">
    <property type="term" value="F:DNA binding"/>
    <property type="evidence" value="ECO:0007669"/>
    <property type="project" value="UniProtKB-KW"/>
</dbReference>
<dbReference type="PROSITE" id="PS50931">
    <property type="entry name" value="HTH_LYSR"/>
    <property type="match status" value="1"/>
</dbReference>
<evidence type="ECO:0000313" key="8">
    <source>
        <dbReference type="Proteomes" id="UP000184123"/>
    </source>
</evidence>
<dbReference type="GO" id="GO:0003700">
    <property type="term" value="F:DNA-binding transcription factor activity"/>
    <property type="evidence" value="ECO:0007669"/>
    <property type="project" value="InterPro"/>
</dbReference>
<dbReference type="FunFam" id="1.10.10.10:FF:000001">
    <property type="entry name" value="LysR family transcriptional regulator"/>
    <property type="match status" value="1"/>
</dbReference>
<dbReference type="Gene3D" id="1.10.10.10">
    <property type="entry name" value="Winged helix-like DNA-binding domain superfamily/Winged helix DNA-binding domain"/>
    <property type="match status" value="1"/>
</dbReference>
<dbReference type="EMBL" id="BJXU01000200">
    <property type="protein sequence ID" value="GEN26230.1"/>
    <property type="molecule type" value="Genomic_DNA"/>
</dbReference>
<dbReference type="InterPro" id="IPR036388">
    <property type="entry name" value="WH-like_DNA-bd_sf"/>
</dbReference>
<gene>
    <name evidence="6" type="ORF">HCU01_41790</name>
    <name evidence="7" type="ORF">SAMN05660971_03933</name>
</gene>
<keyword evidence="2" id="KW-0805">Transcription regulation</keyword>
<comment type="similarity">
    <text evidence="1">Belongs to the LysR transcriptional regulatory family.</text>
</comment>
<keyword evidence="9" id="KW-1185">Reference proteome</keyword>
<accession>A0A1M7LTS2</accession>
<dbReference type="InterPro" id="IPR036390">
    <property type="entry name" value="WH_DNA-bd_sf"/>
</dbReference>
<dbReference type="Pfam" id="PF03466">
    <property type="entry name" value="LysR_substrate"/>
    <property type="match status" value="1"/>
</dbReference>
<reference evidence="6 9" key="2">
    <citation type="submission" date="2019-07" db="EMBL/GenBank/DDBJ databases">
        <title>Whole genome shotgun sequence of Halomonas cupida NBRC 102219.</title>
        <authorList>
            <person name="Hosoyama A."/>
            <person name="Uohara A."/>
            <person name="Ohji S."/>
            <person name="Ichikawa N."/>
        </authorList>
    </citation>
    <scope>NUCLEOTIDE SEQUENCE [LARGE SCALE GENOMIC DNA]</scope>
    <source>
        <strain evidence="6 9">NBRC 102219</strain>
    </source>
</reference>
<keyword evidence="4" id="KW-0804">Transcription</keyword>
<name>A0A1M7LTS2_9GAMM</name>
<dbReference type="GO" id="GO:0032993">
    <property type="term" value="C:protein-DNA complex"/>
    <property type="evidence" value="ECO:0007669"/>
    <property type="project" value="TreeGrafter"/>
</dbReference>
<keyword evidence="3 7" id="KW-0238">DNA-binding</keyword>
<proteinExistence type="inferred from homology"/>
<dbReference type="PRINTS" id="PR00039">
    <property type="entry name" value="HTHLYSR"/>
</dbReference>
<dbReference type="SUPFAM" id="SSF53850">
    <property type="entry name" value="Periplasmic binding protein-like II"/>
    <property type="match status" value="1"/>
</dbReference>
<evidence type="ECO:0000256" key="3">
    <source>
        <dbReference type="ARBA" id="ARBA00023125"/>
    </source>
</evidence>
<dbReference type="Proteomes" id="UP000321726">
    <property type="component" value="Unassembled WGS sequence"/>
</dbReference>
<dbReference type="PANTHER" id="PTHR30346:SF28">
    <property type="entry name" value="HTH-TYPE TRANSCRIPTIONAL REGULATOR CYNR"/>
    <property type="match status" value="1"/>
</dbReference>
<evidence type="ECO:0000259" key="5">
    <source>
        <dbReference type="PROSITE" id="PS50931"/>
    </source>
</evidence>